<sequence length="133" mass="14862">YLKDSSKAATEANGNGDLSPKPEGLVENAGDDKKDGRRDFSDSGRQELVVEKGDTSSKPDMEQPELSSTYARVVIEKRPRHHRDPEISFQSEGEEYPDHDDALVIAVCIANAMVKRIIIDTWSSTDILYFDTF</sequence>
<accession>A0A445MM25</accession>
<protein>
    <submittedName>
        <fullName evidence="2">Uncharacterized protein</fullName>
    </submittedName>
</protein>
<name>A0A445MM25_ENSVE</name>
<dbReference type="AlphaFoldDB" id="A0A445MM25"/>
<organism evidence="2">
    <name type="scientific">Ensete ventricosum</name>
    <name type="common">Abyssinian banana</name>
    <name type="synonym">Musa ensete</name>
    <dbReference type="NCBI Taxonomy" id="4639"/>
    <lineage>
        <taxon>Eukaryota</taxon>
        <taxon>Viridiplantae</taxon>
        <taxon>Streptophyta</taxon>
        <taxon>Embryophyta</taxon>
        <taxon>Tracheophyta</taxon>
        <taxon>Spermatophyta</taxon>
        <taxon>Magnoliopsida</taxon>
        <taxon>Liliopsida</taxon>
        <taxon>Zingiberales</taxon>
        <taxon>Musaceae</taxon>
        <taxon>Ensete</taxon>
    </lineage>
</organism>
<feature type="region of interest" description="Disordered" evidence="1">
    <location>
        <begin position="1"/>
        <end position="95"/>
    </location>
</feature>
<evidence type="ECO:0000313" key="2">
    <source>
        <dbReference type="EMBL" id="RZR75294.1"/>
    </source>
</evidence>
<proteinExistence type="predicted"/>
<gene>
    <name evidence="2" type="ORF">BHM03_00054088</name>
</gene>
<reference evidence="2" key="1">
    <citation type="journal article" date="2018" name="Data Brief">
        <title>Genome sequence data from 17 accessions of Ensete ventricosum, a staple food crop for millions in Ethiopia.</title>
        <authorList>
            <person name="Yemataw Z."/>
            <person name="Muzemil S."/>
            <person name="Ambachew D."/>
            <person name="Tripathi L."/>
            <person name="Tesfaye K."/>
            <person name="Chala A."/>
            <person name="Farbos A."/>
            <person name="O'Neill P."/>
            <person name="Moore K."/>
            <person name="Grant M."/>
            <person name="Studholme D.J."/>
        </authorList>
    </citation>
    <scope>NUCLEOTIDE SEQUENCE [LARGE SCALE GENOMIC DNA]</scope>
    <source>
        <tissue evidence="2">Leaf</tissue>
    </source>
</reference>
<feature type="non-terminal residue" evidence="2">
    <location>
        <position position="1"/>
    </location>
</feature>
<evidence type="ECO:0000256" key="1">
    <source>
        <dbReference type="SAM" id="MobiDB-lite"/>
    </source>
</evidence>
<dbReference type="EMBL" id="KV876685">
    <property type="protein sequence ID" value="RZR75294.1"/>
    <property type="molecule type" value="Genomic_DNA"/>
</dbReference>
<dbReference type="Proteomes" id="UP000290560">
    <property type="component" value="Unassembled WGS sequence"/>
</dbReference>
<feature type="compositionally biased region" description="Basic and acidic residues" evidence="1">
    <location>
        <begin position="30"/>
        <end position="61"/>
    </location>
</feature>